<dbReference type="Proteomes" id="UP000326944">
    <property type="component" value="Chromosome"/>
</dbReference>
<organism evidence="3 4">
    <name type="scientific">Sulfurimonas lithotrophica</name>
    <dbReference type="NCBI Taxonomy" id="2590022"/>
    <lineage>
        <taxon>Bacteria</taxon>
        <taxon>Pseudomonadati</taxon>
        <taxon>Campylobacterota</taxon>
        <taxon>Epsilonproteobacteria</taxon>
        <taxon>Campylobacterales</taxon>
        <taxon>Sulfurimonadaceae</taxon>
        <taxon>Sulfurimonas</taxon>
    </lineage>
</organism>
<dbReference type="KEGG" id="sulg:FJR48_08945"/>
<keyword evidence="4" id="KW-1185">Reference proteome</keyword>
<evidence type="ECO:0000313" key="4">
    <source>
        <dbReference type="Proteomes" id="UP000326944"/>
    </source>
</evidence>
<keyword evidence="1" id="KW-1133">Transmembrane helix</keyword>
<dbReference type="InterPro" id="IPR019251">
    <property type="entry name" value="DUF2231_TM"/>
</dbReference>
<protein>
    <submittedName>
        <fullName evidence="3">DUF2231 domain-containing protein</fullName>
    </submittedName>
</protein>
<evidence type="ECO:0000259" key="2">
    <source>
        <dbReference type="Pfam" id="PF09990"/>
    </source>
</evidence>
<feature type="domain" description="DUF2231" evidence="2">
    <location>
        <begin position="2"/>
        <end position="139"/>
    </location>
</feature>
<dbReference type="EMBL" id="CP043617">
    <property type="protein sequence ID" value="QFR49846.1"/>
    <property type="molecule type" value="Genomic_DNA"/>
</dbReference>
<dbReference type="Pfam" id="PF09990">
    <property type="entry name" value="DUF2231"/>
    <property type="match status" value="1"/>
</dbReference>
<gene>
    <name evidence="3" type="ORF">FJR48_08945</name>
</gene>
<feature type="transmembrane region" description="Helical" evidence="1">
    <location>
        <begin position="38"/>
        <end position="54"/>
    </location>
</feature>
<accession>A0A5P8P2F5</accession>
<dbReference type="RefSeq" id="WP_152307793.1">
    <property type="nucleotide sequence ID" value="NZ_CP043617.1"/>
</dbReference>
<sequence>MLHPAMAHFAVSLPIISLILGAAYLYKPTELMSKISTRFFVFAAIFLVAAFFSGKHDGGEVYMFISGEGQKLLVQHKNLGIFLAITMGIAALVKFYGCKKKNFKIEIFSIILVAIVAGGVLYQGKMGGELTYTYGAHVEKHSDGMDCLDDPEEFIVQDD</sequence>
<keyword evidence="1" id="KW-0812">Transmembrane</keyword>
<dbReference type="OrthoDB" id="5373122at2"/>
<feature type="transmembrane region" description="Helical" evidence="1">
    <location>
        <begin position="74"/>
        <end position="93"/>
    </location>
</feature>
<dbReference type="AlphaFoldDB" id="A0A5P8P2F5"/>
<feature type="transmembrane region" description="Helical" evidence="1">
    <location>
        <begin position="105"/>
        <end position="124"/>
    </location>
</feature>
<proteinExistence type="predicted"/>
<reference evidence="3 4" key="1">
    <citation type="submission" date="2019-09" db="EMBL/GenBank/DDBJ databases">
        <title>Sulfurimonas gotlandica sp. nov., a chemoautotrophic and psychrotolerant epsilonproteobacterium isolated from a pelagic redoxcline, and an emended description of the genus Sulfurimonas.</title>
        <authorList>
            <person name="Wang S."/>
            <person name="Jiang L."/>
            <person name="Shao S."/>
        </authorList>
    </citation>
    <scope>NUCLEOTIDE SEQUENCE [LARGE SCALE GENOMIC DNA]</scope>
    <source>
        <strain evidence="3 4">GYSZ_1</strain>
    </source>
</reference>
<feature type="transmembrane region" description="Helical" evidence="1">
    <location>
        <begin position="6"/>
        <end position="26"/>
    </location>
</feature>
<evidence type="ECO:0000313" key="3">
    <source>
        <dbReference type="EMBL" id="QFR49846.1"/>
    </source>
</evidence>
<name>A0A5P8P2F5_9BACT</name>
<keyword evidence="1" id="KW-0472">Membrane</keyword>
<evidence type="ECO:0000256" key="1">
    <source>
        <dbReference type="SAM" id="Phobius"/>
    </source>
</evidence>